<organism evidence="1">
    <name type="scientific">bioreactor metagenome</name>
    <dbReference type="NCBI Taxonomy" id="1076179"/>
    <lineage>
        <taxon>unclassified sequences</taxon>
        <taxon>metagenomes</taxon>
        <taxon>ecological metagenomes</taxon>
    </lineage>
</organism>
<accession>A0A645FYZ2</accession>
<evidence type="ECO:0000313" key="1">
    <source>
        <dbReference type="EMBL" id="MPN19768.1"/>
    </source>
</evidence>
<sequence length="114" mass="12807">MGVLLQNAAAEHPYILAFAVTHLVFHMMNVCIAPQHFINAFVIAGTVLFMNQLTPHGHQALKLPAGQFKVPFHVRRNQGHVGIHVHNIDVIIRTSDDRAVKKGRVNRKCFKKIV</sequence>
<gene>
    <name evidence="1" type="ORF">SDC9_167140</name>
</gene>
<dbReference type="EMBL" id="VSSQ01067375">
    <property type="protein sequence ID" value="MPN19768.1"/>
    <property type="molecule type" value="Genomic_DNA"/>
</dbReference>
<dbReference type="AlphaFoldDB" id="A0A645FYZ2"/>
<comment type="caution">
    <text evidence="1">The sequence shown here is derived from an EMBL/GenBank/DDBJ whole genome shotgun (WGS) entry which is preliminary data.</text>
</comment>
<reference evidence="1" key="1">
    <citation type="submission" date="2019-08" db="EMBL/GenBank/DDBJ databases">
        <authorList>
            <person name="Kucharzyk K."/>
            <person name="Murdoch R.W."/>
            <person name="Higgins S."/>
            <person name="Loffler F."/>
        </authorList>
    </citation>
    <scope>NUCLEOTIDE SEQUENCE</scope>
</reference>
<proteinExistence type="predicted"/>
<protein>
    <submittedName>
        <fullName evidence="1">Uncharacterized protein</fullName>
    </submittedName>
</protein>
<name>A0A645FYZ2_9ZZZZ</name>